<dbReference type="Proteomes" id="UP000708148">
    <property type="component" value="Unassembled WGS sequence"/>
</dbReference>
<feature type="chain" id="PRO_5035800155" description="Kazal-like domain-containing protein" evidence="1">
    <location>
        <begin position="21"/>
        <end position="185"/>
    </location>
</feature>
<sequence>MACPLLVAALLLLVAEGATAARPFAYPDGFYGEGPGDHALGVWDNGLGGGHSAACTCAQEEQPAPVCGTDGNTYSSACEAECNGATQMCEVACPCVGFSNPTSDGYGVGAGSDGSQGATASSCPPTTPQVACFNDPCAGAFCINHPHAACRSGNCGGCYASFFVTVGGASDPFSYPSEVEVTADC</sequence>
<reference evidence="3" key="1">
    <citation type="submission" date="2020-12" db="EMBL/GenBank/DDBJ databases">
        <authorList>
            <person name="Iha C."/>
        </authorList>
    </citation>
    <scope>NUCLEOTIDE SEQUENCE</scope>
</reference>
<evidence type="ECO:0000256" key="1">
    <source>
        <dbReference type="SAM" id="SignalP"/>
    </source>
</evidence>
<dbReference type="InterPro" id="IPR036058">
    <property type="entry name" value="Kazal_dom_sf"/>
</dbReference>
<dbReference type="PROSITE" id="PS51465">
    <property type="entry name" value="KAZAL_2"/>
    <property type="match status" value="1"/>
</dbReference>
<dbReference type="InterPro" id="IPR002350">
    <property type="entry name" value="Kazal_dom"/>
</dbReference>
<name>A0A8S1J3G9_9CHLO</name>
<gene>
    <name evidence="3" type="ORF">OSTQU699_LOCUS6095</name>
</gene>
<accession>A0A8S1J3G9</accession>
<organism evidence="3 4">
    <name type="scientific">Ostreobium quekettii</name>
    <dbReference type="NCBI Taxonomy" id="121088"/>
    <lineage>
        <taxon>Eukaryota</taxon>
        <taxon>Viridiplantae</taxon>
        <taxon>Chlorophyta</taxon>
        <taxon>core chlorophytes</taxon>
        <taxon>Ulvophyceae</taxon>
        <taxon>TCBD clade</taxon>
        <taxon>Bryopsidales</taxon>
        <taxon>Ostreobineae</taxon>
        <taxon>Ostreobiaceae</taxon>
        <taxon>Ostreobium</taxon>
    </lineage>
</organism>
<evidence type="ECO:0000313" key="3">
    <source>
        <dbReference type="EMBL" id="CAD7700736.1"/>
    </source>
</evidence>
<keyword evidence="4" id="KW-1185">Reference proteome</keyword>
<evidence type="ECO:0000313" key="4">
    <source>
        <dbReference type="Proteomes" id="UP000708148"/>
    </source>
</evidence>
<dbReference type="OrthoDB" id="126772at2759"/>
<dbReference type="Pfam" id="PF07648">
    <property type="entry name" value="Kazal_2"/>
    <property type="match status" value="1"/>
</dbReference>
<dbReference type="AlphaFoldDB" id="A0A8S1J3G9"/>
<keyword evidence="1" id="KW-0732">Signal</keyword>
<feature type="signal peptide" evidence="1">
    <location>
        <begin position="1"/>
        <end position="20"/>
    </location>
</feature>
<dbReference type="SUPFAM" id="SSF100895">
    <property type="entry name" value="Kazal-type serine protease inhibitors"/>
    <property type="match status" value="1"/>
</dbReference>
<protein>
    <recommendedName>
        <fullName evidence="2">Kazal-like domain-containing protein</fullName>
    </recommendedName>
</protein>
<dbReference type="Gene3D" id="3.30.60.30">
    <property type="match status" value="1"/>
</dbReference>
<proteinExistence type="predicted"/>
<evidence type="ECO:0000259" key="2">
    <source>
        <dbReference type="PROSITE" id="PS51465"/>
    </source>
</evidence>
<feature type="domain" description="Kazal-like" evidence="2">
    <location>
        <begin position="49"/>
        <end position="97"/>
    </location>
</feature>
<dbReference type="EMBL" id="CAJHUC010001329">
    <property type="protein sequence ID" value="CAD7700736.1"/>
    <property type="molecule type" value="Genomic_DNA"/>
</dbReference>
<dbReference type="CDD" id="cd00104">
    <property type="entry name" value="KAZAL_FS"/>
    <property type="match status" value="1"/>
</dbReference>
<comment type="caution">
    <text evidence="3">The sequence shown here is derived from an EMBL/GenBank/DDBJ whole genome shotgun (WGS) entry which is preliminary data.</text>
</comment>